<evidence type="ECO:0000313" key="3">
    <source>
        <dbReference type="Proteomes" id="UP000178656"/>
    </source>
</evidence>
<dbReference type="PROSITE" id="PS00409">
    <property type="entry name" value="PROKAR_NTER_METHYL"/>
    <property type="match status" value="1"/>
</dbReference>
<dbReference type="SUPFAM" id="SSF54523">
    <property type="entry name" value="Pili subunits"/>
    <property type="match status" value="1"/>
</dbReference>
<dbReference type="EMBL" id="MFGM01000011">
    <property type="protein sequence ID" value="OGF37983.1"/>
    <property type="molecule type" value="Genomic_DNA"/>
</dbReference>
<gene>
    <name evidence="2" type="ORF">A2482_01590</name>
</gene>
<feature type="transmembrane region" description="Helical" evidence="1">
    <location>
        <begin position="7"/>
        <end position="29"/>
    </location>
</feature>
<accession>A0A1F5TGJ5</accession>
<dbReference type="InterPro" id="IPR012902">
    <property type="entry name" value="N_methyl_site"/>
</dbReference>
<protein>
    <recommendedName>
        <fullName evidence="4">General secretion pathway GspH domain-containing protein</fullName>
    </recommendedName>
</protein>
<keyword evidence="1" id="KW-0812">Transmembrane</keyword>
<dbReference type="InterPro" id="IPR045584">
    <property type="entry name" value="Pilin-like"/>
</dbReference>
<evidence type="ECO:0000256" key="1">
    <source>
        <dbReference type="SAM" id="Phobius"/>
    </source>
</evidence>
<sequence length="170" mass="17699">MQKGFTLVELLISLFIVGIITAMGVGSFVSYNETKKLNLEAKNLAMRISEMKVKAFSGGSVDGAVPQMFGVETLPAAAGEYTLFADNDGDCAFGAGDAVVERVTLTSGVSFAGLGNGKRLCYKIRENKTCLFGGACPGSGSYEFSLTAKNKTAGVAVDLATGLAKVMTIK</sequence>
<organism evidence="2 3">
    <name type="scientific">Candidatus Falkowbacteria bacterium RIFOXYC2_FULL_48_21</name>
    <dbReference type="NCBI Taxonomy" id="1798005"/>
    <lineage>
        <taxon>Bacteria</taxon>
        <taxon>Candidatus Falkowiibacteriota</taxon>
    </lineage>
</organism>
<dbReference type="NCBIfam" id="TIGR02532">
    <property type="entry name" value="IV_pilin_GFxxxE"/>
    <property type="match status" value="1"/>
</dbReference>
<comment type="caution">
    <text evidence="2">The sequence shown here is derived from an EMBL/GenBank/DDBJ whole genome shotgun (WGS) entry which is preliminary data.</text>
</comment>
<keyword evidence="1" id="KW-0472">Membrane</keyword>
<keyword evidence="1" id="KW-1133">Transmembrane helix</keyword>
<dbReference type="AlphaFoldDB" id="A0A1F5TGJ5"/>
<evidence type="ECO:0000313" key="2">
    <source>
        <dbReference type="EMBL" id="OGF37983.1"/>
    </source>
</evidence>
<name>A0A1F5TGJ5_9BACT</name>
<reference evidence="2 3" key="1">
    <citation type="journal article" date="2016" name="Nat. Commun.">
        <title>Thousands of microbial genomes shed light on interconnected biogeochemical processes in an aquifer system.</title>
        <authorList>
            <person name="Anantharaman K."/>
            <person name="Brown C.T."/>
            <person name="Hug L.A."/>
            <person name="Sharon I."/>
            <person name="Castelle C.J."/>
            <person name="Probst A.J."/>
            <person name="Thomas B.C."/>
            <person name="Singh A."/>
            <person name="Wilkins M.J."/>
            <person name="Karaoz U."/>
            <person name="Brodie E.L."/>
            <person name="Williams K.H."/>
            <person name="Hubbard S.S."/>
            <person name="Banfield J.F."/>
        </authorList>
    </citation>
    <scope>NUCLEOTIDE SEQUENCE [LARGE SCALE GENOMIC DNA]</scope>
</reference>
<evidence type="ECO:0008006" key="4">
    <source>
        <dbReference type="Google" id="ProtNLM"/>
    </source>
</evidence>
<proteinExistence type="predicted"/>
<dbReference type="Proteomes" id="UP000178656">
    <property type="component" value="Unassembled WGS sequence"/>
</dbReference>
<dbReference type="Gene3D" id="3.30.700.10">
    <property type="entry name" value="Glycoprotein, Type 4 Pilin"/>
    <property type="match status" value="1"/>
</dbReference>
<dbReference type="Pfam" id="PF07963">
    <property type="entry name" value="N_methyl"/>
    <property type="match status" value="1"/>
</dbReference>